<accession>A0AAN1WG26</accession>
<dbReference type="RefSeq" id="WP_236986432.1">
    <property type="nucleotide sequence ID" value="NZ_AP023086.1"/>
</dbReference>
<evidence type="ECO:0000313" key="1">
    <source>
        <dbReference type="EMBL" id="BCD96952.1"/>
    </source>
</evidence>
<proteinExistence type="predicted"/>
<organism evidence="1 2">
    <name type="scientific">Marinagarivorans cellulosilyticus</name>
    <dbReference type="NCBI Taxonomy" id="2721545"/>
    <lineage>
        <taxon>Bacteria</taxon>
        <taxon>Pseudomonadati</taxon>
        <taxon>Pseudomonadota</taxon>
        <taxon>Gammaproteobacteria</taxon>
        <taxon>Cellvibrionales</taxon>
        <taxon>Cellvibrionaceae</taxon>
        <taxon>Marinagarivorans</taxon>
    </lineage>
</organism>
<dbReference type="Proteomes" id="UP001320119">
    <property type="component" value="Chromosome"/>
</dbReference>
<gene>
    <name evidence="1" type="ORF">MARGE09_P1152</name>
</gene>
<dbReference type="AlphaFoldDB" id="A0AAN1WG26"/>
<protein>
    <recommendedName>
        <fullName evidence="3">DUF4288 domain-containing protein</fullName>
    </recommendedName>
</protein>
<evidence type="ECO:0000313" key="2">
    <source>
        <dbReference type="Proteomes" id="UP001320119"/>
    </source>
</evidence>
<name>A0AAN1WG26_9GAMM</name>
<keyword evidence="2" id="KW-1185">Reference proteome</keyword>
<dbReference type="EMBL" id="AP023086">
    <property type="protein sequence ID" value="BCD96952.1"/>
    <property type="molecule type" value="Genomic_DNA"/>
</dbReference>
<dbReference type="InterPro" id="IPR025630">
    <property type="entry name" value="DUF4288"/>
</dbReference>
<sequence length="136" mass="15870">MDDQSIPGRNKSPYGWWVATIIERFQFDDEDLDNMRRRCRAFSNVVILKADDREHAYRKAIEYGKCGIEDKSDWSNGKGRKGRWIFEGLSSLIPVYDELDPNGTEILFDDDDGITVGRVKSWIRKKEELEAFDDTE</sequence>
<reference evidence="1 2" key="1">
    <citation type="journal article" date="2022" name="IScience">
        <title>An ultrasensitive nanofiber-based assay for enzymatic hydrolysis and deep-sea microbial degradation of cellulose.</title>
        <authorList>
            <person name="Tsudome M."/>
            <person name="Tachioka M."/>
            <person name="Miyazaki M."/>
            <person name="Uchimura K."/>
            <person name="Tsuda M."/>
            <person name="Takaki Y."/>
            <person name="Deguchi S."/>
        </authorList>
    </citation>
    <scope>NUCLEOTIDE SEQUENCE [LARGE SCALE GENOMIC DNA]</scope>
    <source>
        <strain evidence="1 2">GE09</strain>
    </source>
</reference>
<dbReference type="Pfam" id="PF14119">
    <property type="entry name" value="DUF4288"/>
    <property type="match status" value="1"/>
</dbReference>
<dbReference type="KEGG" id="marq:MARGE09_P1152"/>
<evidence type="ECO:0008006" key="3">
    <source>
        <dbReference type="Google" id="ProtNLM"/>
    </source>
</evidence>